<dbReference type="EMBL" id="CP108140">
    <property type="protein sequence ID" value="WTP91515.1"/>
    <property type="molecule type" value="Genomic_DNA"/>
</dbReference>
<dbReference type="GO" id="GO:0016747">
    <property type="term" value="F:acyltransferase activity, transferring groups other than amino-acyl groups"/>
    <property type="evidence" value="ECO:0007669"/>
    <property type="project" value="InterPro"/>
</dbReference>
<sequence>MLALIAADRLPGQPAPDPLLVSGPARNGLAETATLVLTDGASQIHGAVHVALRSHDHAGLIGWLHAQENFEAVAVLIAAARARLGPVRMLYGGTGPTQPPEVATHALPGIAEHHHAATTRALRAAGFTPATSRLYLHHPLTPTPAQSHFPLAEVRPLTDPPGVQLTLLETDGSPLATAVLHSSDDGHWLLRYLAVRAGYRHRGIGANLLAQCLQIAHLRGATSLIAHTDEDDHASARFLTHAGFAAVDTLTIHHRRP</sequence>
<dbReference type="Pfam" id="PF00583">
    <property type="entry name" value="Acetyltransf_1"/>
    <property type="match status" value="1"/>
</dbReference>
<organism evidence="4">
    <name type="scientific">Streptomyces sp. NBC_00180</name>
    <dbReference type="NCBI Taxonomy" id="2903632"/>
    <lineage>
        <taxon>Bacteria</taxon>
        <taxon>Bacillati</taxon>
        <taxon>Actinomycetota</taxon>
        <taxon>Actinomycetes</taxon>
        <taxon>Kitasatosporales</taxon>
        <taxon>Streptomycetaceae</taxon>
        <taxon>Streptomyces</taxon>
    </lineage>
</organism>
<dbReference type="InterPro" id="IPR016181">
    <property type="entry name" value="Acyl_CoA_acyltransferase"/>
</dbReference>
<keyword evidence="1" id="KW-0808">Transferase</keyword>
<evidence type="ECO:0000256" key="2">
    <source>
        <dbReference type="ARBA" id="ARBA00023315"/>
    </source>
</evidence>
<proteinExistence type="predicted"/>
<evidence type="ECO:0000256" key="1">
    <source>
        <dbReference type="ARBA" id="ARBA00022679"/>
    </source>
</evidence>
<keyword evidence="2" id="KW-0012">Acyltransferase</keyword>
<dbReference type="AlphaFoldDB" id="A0AAU1ICS6"/>
<evidence type="ECO:0000313" key="4">
    <source>
        <dbReference type="EMBL" id="WTP91515.1"/>
    </source>
</evidence>
<name>A0AAU1ICS6_9ACTN</name>
<feature type="domain" description="N-acetyltransferase" evidence="3">
    <location>
        <begin position="125"/>
        <end position="257"/>
    </location>
</feature>
<evidence type="ECO:0000259" key="3">
    <source>
        <dbReference type="PROSITE" id="PS51186"/>
    </source>
</evidence>
<protein>
    <submittedName>
        <fullName evidence="4">GNAT family N-acetyltransferase</fullName>
    </submittedName>
</protein>
<dbReference type="InterPro" id="IPR050832">
    <property type="entry name" value="Bact_Acetyltransf"/>
</dbReference>
<dbReference type="CDD" id="cd04301">
    <property type="entry name" value="NAT_SF"/>
    <property type="match status" value="1"/>
</dbReference>
<gene>
    <name evidence="4" type="ORF">OG477_42420</name>
</gene>
<accession>A0AAU1ICS6</accession>
<dbReference type="InterPro" id="IPR000182">
    <property type="entry name" value="GNAT_dom"/>
</dbReference>
<dbReference type="PROSITE" id="PS51186">
    <property type="entry name" value="GNAT"/>
    <property type="match status" value="1"/>
</dbReference>
<reference evidence="4" key="1">
    <citation type="submission" date="2022-10" db="EMBL/GenBank/DDBJ databases">
        <title>The complete genomes of actinobacterial strains from the NBC collection.</title>
        <authorList>
            <person name="Joergensen T.S."/>
            <person name="Alvarez Arevalo M."/>
            <person name="Sterndorff E.B."/>
            <person name="Faurdal D."/>
            <person name="Vuksanovic O."/>
            <person name="Mourched A.-S."/>
            <person name="Charusanti P."/>
            <person name="Shaw S."/>
            <person name="Blin K."/>
            <person name="Weber T."/>
        </authorList>
    </citation>
    <scope>NUCLEOTIDE SEQUENCE</scope>
    <source>
        <strain evidence="4">NBC 00180</strain>
    </source>
</reference>
<dbReference type="Gene3D" id="3.40.630.30">
    <property type="match status" value="1"/>
</dbReference>
<dbReference type="PANTHER" id="PTHR43877">
    <property type="entry name" value="AMINOALKYLPHOSPHONATE N-ACETYLTRANSFERASE-RELATED-RELATED"/>
    <property type="match status" value="1"/>
</dbReference>
<dbReference type="SUPFAM" id="SSF55729">
    <property type="entry name" value="Acyl-CoA N-acyltransferases (Nat)"/>
    <property type="match status" value="1"/>
</dbReference>